<dbReference type="SMART" id="SM00387">
    <property type="entry name" value="HATPase_c"/>
    <property type="match status" value="1"/>
</dbReference>
<dbReference type="CDD" id="cd00156">
    <property type="entry name" value="REC"/>
    <property type="match status" value="1"/>
</dbReference>
<organism evidence="8">
    <name type="scientific">bioreactor metagenome</name>
    <dbReference type="NCBI Taxonomy" id="1076179"/>
    <lineage>
        <taxon>unclassified sequences</taxon>
        <taxon>metagenomes</taxon>
        <taxon>ecological metagenomes</taxon>
    </lineage>
</organism>
<dbReference type="InterPro" id="IPR005467">
    <property type="entry name" value="His_kinase_dom"/>
</dbReference>
<evidence type="ECO:0000259" key="7">
    <source>
        <dbReference type="PROSITE" id="PS50109"/>
    </source>
</evidence>
<keyword evidence="5 8" id="KW-0418">Kinase</keyword>
<dbReference type="PANTHER" id="PTHR43047:SF72">
    <property type="entry name" value="OSMOSENSING HISTIDINE PROTEIN KINASE SLN1"/>
    <property type="match status" value="1"/>
</dbReference>
<dbReference type="GO" id="GO:0009927">
    <property type="term" value="F:histidine phosphotransfer kinase activity"/>
    <property type="evidence" value="ECO:0007669"/>
    <property type="project" value="TreeGrafter"/>
</dbReference>
<dbReference type="InterPro" id="IPR036097">
    <property type="entry name" value="HisK_dim/P_sf"/>
</dbReference>
<reference evidence="8" key="1">
    <citation type="submission" date="2019-08" db="EMBL/GenBank/DDBJ databases">
        <authorList>
            <person name="Kucharzyk K."/>
            <person name="Murdoch R.W."/>
            <person name="Higgins S."/>
            <person name="Loffler F."/>
        </authorList>
    </citation>
    <scope>NUCLEOTIDE SEQUENCE</scope>
</reference>
<dbReference type="PANTHER" id="PTHR43047">
    <property type="entry name" value="TWO-COMPONENT HISTIDINE PROTEIN KINASE"/>
    <property type="match status" value="1"/>
</dbReference>
<keyword evidence="6" id="KW-1133">Transmembrane helix</keyword>
<dbReference type="SMART" id="SM00388">
    <property type="entry name" value="HisKA"/>
    <property type="match status" value="1"/>
</dbReference>
<feature type="domain" description="Histidine kinase" evidence="7">
    <location>
        <begin position="325"/>
        <end position="531"/>
    </location>
</feature>
<dbReference type="GO" id="GO:0000155">
    <property type="term" value="F:phosphorelay sensor kinase activity"/>
    <property type="evidence" value="ECO:0007669"/>
    <property type="project" value="InterPro"/>
</dbReference>
<keyword evidence="6" id="KW-0472">Membrane</keyword>
<dbReference type="InterPro" id="IPR036641">
    <property type="entry name" value="HPT_dom_sf"/>
</dbReference>
<dbReference type="SUPFAM" id="SSF47384">
    <property type="entry name" value="Homodimeric domain of signal transducing histidine kinase"/>
    <property type="match status" value="1"/>
</dbReference>
<dbReference type="EMBL" id="VSSQ01000422">
    <property type="protein sequence ID" value="MPL94291.1"/>
    <property type="molecule type" value="Genomic_DNA"/>
</dbReference>
<evidence type="ECO:0000256" key="4">
    <source>
        <dbReference type="ARBA" id="ARBA00022679"/>
    </source>
</evidence>
<comment type="catalytic activity">
    <reaction evidence="1">
        <text>ATP + protein L-histidine = ADP + protein N-phospho-L-histidine.</text>
        <dbReference type="EC" id="2.7.13.3"/>
    </reaction>
</comment>
<dbReference type="PROSITE" id="PS50109">
    <property type="entry name" value="HIS_KIN"/>
    <property type="match status" value="1"/>
</dbReference>
<proteinExistence type="predicted"/>
<dbReference type="Pfam" id="PF02518">
    <property type="entry name" value="HATPase_c"/>
    <property type="match status" value="1"/>
</dbReference>
<dbReference type="Pfam" id="PF00512">
    <property type="entry name" value="HisKA"/>
    <property type="match status" value="1"/>
</dbReference>
<sequence length="731" mass="82784">MNIERKIGFKAAVLYLLTGLIVVVLSVYIYRQRNQIRLQRENIEMQQEIFILTNELIQAVGETQLLGSRYIVSNNTRYIEQLDIRILQVDSLINLLTAKNNMQQAELQLIVDLMNKQAANIYILNRRFTEMNPLTDISKRLQEYKPPVKEDINVVTIRQDTIIKKTEKKNFFRRLKDVFSPDIDSTIIVTNQRVDTLKLANTESLSILTDVDTIARKAGRKYEEHIRDIEEQVSTLISADRKISAEISALLMRLHEETLVSVLEAINQSEETINRNYSISIIGGGIVLGLILLFILLIINDVNKGKQAREKLRQVMDSRHQLLLSVSHDIKSPLSSILAYLEMKTGESEDIRNMQYAAKHILAMLENLLEYSSLEQGTLQLTLSDIDINQLERETVDIFKPLAAAKGLQLQHETDKKRIRTDAMKIRQIIINLISNAIKYTPEGDVNVKLGYDDSNLIICVKDTGAGIPADKLEDIFKPFTRVESNNSLAHGSGFGMYVVKGLADMLGGTIHIESETGKGTQIEVIIPVETAENTENIISNRSRKIKLHEDDKITDELVRRMLKQLGHQIVEQDYDIILTDMEMGDISGLDILNSAGNIPVILMTGRSDFCATKTLEMGFAGFIAKPFTLDDLRSVFGESDNIKNEDSFLAADDEEIMILFRSSTAENQVLLQQAVEKGDFNHAQSICHKMLPMFAQLGYDTEALRRMDAGRGKPYDGWQEDVKQIITIRV</sequence>
<dbReference type="SMART" id="SM00448">
    <property type="entry name" value="REC"/>
    <property type="match status" value="1"/>
</dbReference>
<dbReference type="InterPro" id="IPR003594">
    <property type="entry name" value="HATPase_dom"/>
</dbReference>
<dbReference type="SUPFAM" id="SSF55874">
    <property type="entry name" value="ATPase domain of HSP90 chaperone/DNA topoisomerase II/histidine kinase"/>
    <property type="match status" value="1"/>
</dbReference>
<evidence type="ECO:0000256" key="6">
    <source>
        <dbReference type="SAM" id="Phobius"/>
    </source>
</evidence>
<keyword evidence="6" id="KW-0812">Transmembrane</keyword>
<protein>
    <recommendedName>
        <fullName evidence="2">histidine kinase</fullName>
        <ecNumber evidence="2">2.7.13.3</ecNumber>
    </recommendedName>
</protein>
<dbReference type="Gene3D" id="1.10.287.130">
    <property type="match status" value="1"/>
</dbReference>
<dbReference type="PRINTS" id="PR00344">
    <property type="entry name" value="BCTRLSENSOR"/>
</dbReference>
<feature type="transmembrane region" description="Helical" evidence="6">
    <location>
        <begin position="277"/>
        <end position="299"/>
    </location>
</feature>
<evidence type="ECO:0000256" key="2">
    <source>
        <dbReference type="ARBA" id="ARBA00012438"/>
    </source>
</evidence>
<accession>A0A644VSB6</accession>
<evidence type="ECO:0000313" key="8">
    <source>
        <dbReference type="EMBL" id="MPL94291.1"/>
    </source>
</evidence>
<dbReference type="Pfam" id="PF00072">
    <property type="entry name" value="Response_reg"/>
    <property type="match status" value="1"/>
</dbReference>
<dbReference type="InterPro" id="IPR036890">
    <property type="entry name" value="HATPase_C_sf"/>
</dbReference>
<dbReference type="InterPro" id="IPR011006">
    <property type="entry name" value="CheY-like_superfamily"/>
</dbReference>
<dbReference type="Gene3D" id="3.40.50.2300">
    <property type="match status" value="1"/>
</dbReference>
<gene>
    <name evidence="8" type="primary">rcsC_98</name>
    <name evidence="8" type="ORF">SDC9_40443</name>
</gene>
<name>A0A644VSB6_9ZZZZ</name>
<dbReference type="GO" id="GO:0005886">
    <property type="term" value="C:plasma membrane"/>
    <property type="evidence" value="ECO:0007669"/>
    <property type="project" value="TreeGrafter"/>
</dbReference>
<dbReference type="SUPFAM" id="SSF52172">
    <property type="entry name" value="CheY-like"/>
    <property type="match status" value="1"/>
</dbReference>
<dbReference type="Gene3D" id="3.30.565.10">
    <property type="entry name" value="Histidine kinase-like ATPase, C-terminal domain"/>
    <property type="match status" value="1"/>
</dbReference>
<feature type="transmembrane region" description="Helical" evidence="6">
    <location>
        <begin position="12"/>
        <end position="30"/>
    </location>
</feature>
<evidence type="ECO:0000256" key="5">
    <source>
        <dbReference type="ARBA" id="ARBA00022777"/>
    </source>
</evidence>
<dbReference type="EC" id="2.7.13.3" evidence="2"/>
<dbReference type="SUPFAM" id="SSF47226">
    <property type="entry name" value="Histidine-containing phosphotransfer domain, HPT domain"/>
    <property type="match status" value="1"/>
</dbReference>
<evidence type="ECO:0000256" key="3">
    <source>
        <dbReference type="ARBA" id="ARBA00022553"/>
    </source>
</evidence>
<dbReference type="AlphaFoldDB" id="A0A644VSB6"/>
<dbReference type="InterPro" id="IPR001789">
    <property type="entry name" value="Sig_transdc_resp-reg_receiver"/>
</dbReference>
<comment type="caution">
    <text evidence="8">The sequence shown here is derived from an EMBL/GenBank/DDBJ whole genome shotgun (WGS) entry which is preliminary data.</text>
</comment>
<dbReference type="CDD" id="cd00082">
    <property type="entry name" value="HisKA"/>
    <property type="match status" value="1"/>
</dbReference>
<evidence type="ECO:0000256" key="1">
    <source>
        <dbReference type="ARBA" id="ARBA00000085"/>
    </source>
</evidence>
<keyword evidence="3" id="KW-0597">Phosphoprotein</keyword>
<keyword evidence="4 8" id="KW-0808">Transferase</keyword>
<dbReference type="InterPro" id="IPR004358">
    <property type="entry name" value="Sig_transdc_His_kin-like_C"/>
</dbReference>
<dbReference type="InterPro" id="IPR003661">
    <property type="entry name" value="HisK_dim/P_dom"/>
</dbReference>